<evidence type="ECO:0000313" key="2">
    <source>
        <dbReference type="Proteomes" id="UP000265520"/>
    </source>
</evidence>
<dbReference type="EMBL" id="LXQA010018742">
    <property type="protein sequence ID" value="MCH90634.1"/>
    <property type="molecule type" value="Genomic_DNA"/>
</dbReference>
<proteinExistence type="predicted"/>
<name>A0A392MWI6_9FABA</name>
<evidence type="ECO:0000313" key="1">
    <source>
        <dbReference type="EMBL" id="MCH90634.1"/>
    </source>
</evidence>
<dbReference type="Proteomes" id="UP000265520">
    <property type="component" value="Unassembled WGS sequence"/>
</dbReference>
<dbReference type="AlphaFoldDB" id="A0A392MWI6"/>
<reference evidence="1 2" key="1">
    <citation type="journal article" date="2018" name="Front. Plant Sci.">
        <title>Red Clover (Trifolium pratense) and Zigzag Clover (T. medium) - A Picture of Genomic Similarities and Differences.</title>
        <authorList>
            <person name="Dluhosova J."/>
            <person name="Istvanek J."/>
            <person name="Nedelnik J."/>
            <person name="Repkova J."/>
        </authorList>
    </citation>
    <scope>NUCLEOTIDE SEQUENCE [LARGE SCALE GENOMIC DNA]</scope>
    <source>
        <strain evidence="2">cv. 10/8</strain>
        <tissue evidence="1">Leaf</tissue>
    </source>
</reference>
<sequence>MAHLSSLRSLKLSDCKLLECVAKLPPHLNKVLAFDCPSIKRMMLNSRFDFEKGQCSSVFQELQFLIGSLNVARDIQ</sequence>
<accession>A0A392MWI6</accession>
<protein>
    <submittedName>
        <fullName evidence="1">NBS-LRR resistance-like protein</fullName>
    </submittedName>
</protein>
<keyword evidence="2" id="KW-1185">Reference proteome</keyword>
<comment type="caution">
    <text evidence="1">The sequence shown here is derived from an EMBL/GenBank/DDBJ whole genome shotgun (WGS) entry which is preliminary data.</text>
</comment>
<organism evidence="1 2">
    <name type="scientific">Trifolium medium</name>
    <dbReference type="NCBI Taxonomy" id="97028"/>
    <lineage>
        <taxon>Eukaryota</taxon>
        <taxon>Viridiplantae</taxon>
        <taxon>Streptophyta</taxon>
        <taxon>Embryophyta</taxon>
        <taxon>Tracheophyta</taxon>
        <taxon>Spermatophyta</taxon>
        <taxon>Magnoliopsida</taxon>
        <taxon>eudicotyledons</taxon>
        <taxon>Gunneridae</taxon>
        <taxon>Pentapetalae</taxon>
        <taxon>rosids</taxon>
        <taxon>fabids</taxon>
        <taxon>Fabales</taxon>
        <taxon>Fabaceae</taxon>
        <taxon>Papilionoideae</taxon>
        <taxon>50 kb inversion clade</taxon>
        <taxon>NPAAA clade</taxon>
        <taxon>Hologalegina</taxon>
        <taxon>IRL clade</taxon>
        <taxon>Trifolieae</taxon>
        <taxon>Trifolium</taxon>
    </lineage>
</organism>
<gene>
    <name evidence="1" type="ORF">A2U01_0011555</name>
</gene>